<feature type="transmembrane region" description="Helical" evidence="7">
    <location>
        <begin position="314"/>
        <end position="342"/>
    </location>
</feature>
<evidence type="ECO:0000256" key="2">
    <source>
        <dbReference type="ARBA" id="ARBA00022448"/>
    </source>
</evidence>
<dbReference type="InterPro" id="IPR020846">
    <property type="entry name" value="MFS_dom"/>
</dbReference>
<evidence type="ECO:0000313" key="9">
    <source>
        <dbReference type="EMBL" id="RRR55193.1"/>
    </source>
</evidence>
<feature type="transmembrane region" description="Helical" evidence="7">
    <location>
        <begin position="147"/>
        <end position="166"/>
    </location>
</feature>
<dbReference type="PROSITE" id="PS50850">
    <property type="entry name" value="MFS"/>
    <property type="match status" value="1"/>
</dbReference>
<evidence type="ECO:0000259" key="8">
    <source>
        <dbReference type="PROSITE" id="PS50850"/>
    </source>
</evidence>
<feature type="transmembrane region" description="Helical" evidence="7">
    <location>
        <begin position="381"/>
        <end position="407"/>
    </location>
</feature>
<name>A0A3R8RAU5_STRSU</name>
<dbReference type="Proteomes" id="UP000274117">
    <property type="component" value="Unassembled WGS sequence"/>
</dbReference>
<dbReference type="PANTHER" id="PTHR23513:SF6">
    <property type="entry name" value="MAJOR FACILITATOR SUPERFAMILY ASSOCIATED DOMAIN-CONTAINING PROTEIN"/>
    <property type="match status" value="1"/>
</dbReference>
<dbReference type="Gene3D" id="1.20.1250.20">
    <property type="entry name" value="MFS general substrate transporter like domains"/>
    <property type="match status" value="1"/>
</dbReference>
<dbReference type="PANTHER" id="PTHR23513">
    <property type="entry name" value="INTEGRAL MEMBRANE EFFLUX PROTEIN-RELATED"/>
    <property type="match status" value="1"/>
</dbReference>
<proteinExistence type="predicted"/>
<dbReference type="SUPFAM" id="SSF103473">
    <property type="entry name" value="MFS general substrate transporter"/>
    <property type="match status" value="1"/>
</dbReference>
<dbReference type="GO" id="GO:0005886">
    <property type="term" value="C:plasma membrane"/>
    <property type="evidence" value="ECO:0007669"/>
    <property type="project" value="UniProtKB-SubCell"/>
</dbReference>
<evidence type="ECO:0000313" key="10">
    <source>
        <dbReference type="Proteomes" id="UP000274117"/>
    </source>
</evidence>
<evidence type="ECO:0000256" key="3">
    <source>
        <dbReference type="ARBA" id="ARBA00022475"/>
    </source>
</evidence>
<sequence length="423" mass="45926">MKKLIHNKLFLSSFVADLISNFGDTLYYLALMNYVLLLPDTKFALAMITASETLPILAGLFIGIWADKTKNKLDTILATLVVRVGLYALVGLLMGFTPALWIVAVVCLVNFLSDLAGQYENGLYMPLSLRVLEAEDRETAMAFKNTVGGILMIVFRSSGAILIGFMSYQNLAFFNAGTFLASFAIMAGLRPAFAKLLKENPIQEADQTETEAGIIKEMRHSLKESYQAIQKIPLLKVSILTIAGINTVFSAVSPLVILAMKEFSDFVIVNAGTTVALISILFSVGSILGSSLGMALFKNVSLINLLKFSTLMPVLIFSGFFFHNIFVVLAVLFVTAVTLGIFNPKMSALVMNELPEDKLATVDAGITTFCQIGMVAGQALVALMVTILSVTSISLIFLLLSVGLVSYTILVRRRPKNEVVVKA</sequence>
<reference evidence="9 10" key="1">
    <citation type="submission" date="2018-11" db="EMBL/GenBank/DDBJ databases">
        <authorList>
            <person name="Stevens M.J."/>
            <person name="Cernela N."/>
            <person name="Spoerry Serrano N."/>
            <person name="Schmitt S."/>
            <person name="Schrenzel J."/>
            <person name="Stephan R."/>
        </authorList>
    </citation>
    <scope>NUCLEOTIDE SEQUENCE [LARGE SCALE GENOMIC DNA]</scope>
    <source>
        <strain evidence="9 10">PP422</strain>
    </source>
</reference>
<feature type="transmembrane region" description="Helical" evidence="7">
    <location>
        <begin position="43"/>
        <end position="66"/>
    </location>
</feature>
<evidence type="ECO:0000256" key="1">
    <source>
        <dbReference type="ARBA" id="ARBA00004651"/>
    </source>
</evidence>
<feature type="transmembrane region" description="Helical" evidence="7">
    <location>
        <begin position="266"/>
        <end position="293"/>
    </location>
</feature>
<reference evidence="9 10" key="2">
    <citation type="submission" date="2018-12" db="EMBL/GenBank/DDBJ databases">
        <title>Whole-genome sequences of fifteen clinical Streptococcus suis strains isolated from pigs between 2006 and 2018.</title>
        <authorList>
            <person name="Stevens M.J.A."/>
            <person name="Cernela N."/>
            <person name="Spoerry Serrano N."/>
            <person name="Schmitt S."/>
            <person name="Schrenzel J."/>
            <person name="Stephan R."/>
        </authorList>
    </citation>
    <scope>NUCLEOTIDE SEQUENCE [LARGE SCALE GENOMIC DNA]</scope>
    <source>
        <strain evidence="9 10">PP422</strain>
    </source>
</reference>
<accession>A0A3R8RAU5</accession>
<keyword evidence="6 7" id="KW-0472">Membrane</keyword>
<gene>
    <name evidence="9" type="ORF">EI998_01505</name>
</gene>
<organism evidence="9 10">
    <name type="scientific">Streptococcus suis</name>
    <dbReference type="NCBI Taxonomy" id="1307"/>
    <lineage>
        <taxon>Bacteria</taxon>
        <taxon>Bacillati</taxon>
        <taxon>Bacillota</taxon>
        <taxon>Bacilli</taxon>
        <taxon>Lactobacillales</taxon>
        <taxon>Streptococcaceae</taxon>
        <taxon>Streptococcus</taxon>
    </lineage>
</organism>
<protein>
    <submittedName>
        <fullName evidence="9">MFS transporter</fullName>
    </submittedName>
</protein>
<feature type="transmembrane region" description="Helical" evidence="7">
    <location>
        <begin position="9"/>
        <end position="31"/>
    </location>
</feature>
<keyword evidence="2" id="KW-0813">Transport</keyword>
<feature type="transmembrane region" description="Helical" evidence="7">
    <location>
        <begin position="237"/>
        <end position="260"/>
    </location>
</feature>
<dbReference type="AlphaFoldDB" id="A0A3R8RAU5"/>
<evidence type="ECO:0000256" key="6">
    <source>
        <dbReference type="ARBA" id="ARBA00023136"/>
    </source>
</evidence>
<evidence type="ECO:0000256" key="4">
    <source>
        <dbReference type="ARBA" id="ARBA00022692"/>
    </source>
</evidence>
<feature type="domain" description="Major facilitator superfamily (MFS) profile" evidence="8">
    <location>
        <begin position="9"/>
        <end position="418"/>
    </location>
</feature>
<dbReference type="Pfam" id="PF07690">
    <property type="entry name" value="MFS_1"/>
    <property type="match status" value="1"/>
</dbReference>
<dbReference type="InterPro" id="IPR011701">
    <property type="entry name" value="MFS"/>
</dbReference>
<evidence type="ECO:0000256" key="7">
    <source>
        <dbReference type="SAM" id="Phobius"/>
    </source>
</evidence>
<comment type="subcellular location">
    <subcellularLocation>
        <location evidence="1">Cell membrane</location>
        <topology evidence="1">Multi-pass membrane protein</topology>
    </subcellularLocation>
</comment>
<keyword evidence="3" id="KW-1003">Cell membrane</keyword>
<dbReference type="GO" id="GO:0022857">
    <property type="term" value="F:transmembrane transporter activity"/>
    <property type="evidence" value="ECO:0007669"/>
    <property type="project" value="InterPro"/>
</dbReference>
<dbReference type="InterPro" id="IPR036259">
    <property type="entry name" value="MFS_trans_sf"/>
</dbReference>
<feature type="transmembrane region" description="Helical" evidence="7">
    <location>
        <begin position="172"/>
        <end position="189"/>
    </location>
</feature>
<comment type="caution">
    <text evidence="9">The sequence shown here is derived from an EMBL/GenBank/DDBJ whole genome shotgun (WGS) entry which is preliminary data.</text>
</comment>
<keyword evidence="5 7" id="KW-1133">Transmembrane helix</keyword>
<keyword evidence="4 7" id="KW-0812">Transmembrane</keyword>
<dbReference type="EMBL" id="RSDO01000002">
    <property type="protein sequence ID" value="RRR55193.1"/>
    <property type="molecule type" value="Genomic_DNA"/>
</dbReference>
<evidence type="ECO:0000256" key="5">
    <source>
        <dbReference type="ARBA" id="ARBA00022989"/>
    </source>
</evidence>